<organism evidence="2 3">
    <name type="scientific">Scophthalmus maximus</name>
    <name type="common">Turbot</name>
    <name type="synonym">Psetta maxima</name>
    <dbReference type="NCBI Taxonomy" id="52904"/>
    <lineage>
        <taxon>Eukaryota</taxon>
        <taxon>Metazoa</taxon>
        <taxon>Chordata</taxon>
        <taxon>Craniata</taxon>
        <taxon>Vertebrata</taxon>
        <taxon>Euteleostomi</taxon>
        <taxon>Actinopterygii</taxon>
        <taxon>Neopterygii</taxon>
        <taxon>Teleostei</taxon>
        <taxon>Neoteleostei</taxon>
        <taxon>Acanthomorphata</taxon>
        <taxon>Carangaria</taxon>
        <taxon>Pleuronectiformes</taxon>
        <taxon>Pleuronectoidei</taxon>
        <taxon>Scophthalmidae</taxon>
        <taxon>Scophthalmus</taxon>
    </lineage>
</organism>
<accession>A0A2U9CEB9</accession>
<feature type="compositionally biased region" description="Basic and acidic residues" evidence="1">
    <location>
        <begin position="27"/>
        <end position="36"/>
    </location>
</feature>
<protein>
    <submittedName>
        <fullName evidence="2">Uncharacterized protein</fullName>
    </submittedName>
</protein>
<sequence>MAANLPVIVAEMERFVPPLVVSPEKTPGTERPRTDVRPGNVASHRSTRLPISFSGSQRAAYFPNPPGRRILTYPGNGH</sequence>
<dbReference type="EMBL" id="CP026257">
    <property type="protein sequence ID" value="AWP14533.1"/>
    <property type="molecule type" value="Genomic_DNA"/>
</dbReference>
<evidence type="ECO:0000313" key="3">
    <source>
        <dbReference type="Proteomes" id="UP000246464"/>
    </source>
</evidence>
<name>A0A2U9CEB9_SCOMX</name>
<evidence type="ECO:0000313" key="2">
    <source>
        <dbReference type="EMBL" id="AWP14533.1"/>
    </source>
</evidence>
<feature type="region of interest" description="Disordered" evidence="1">
    <location>
        <begin position="20"/>
        <end position="45"/>
    </location>
</feature>
<dbReference type="Proteomes" id="UP000246464">
    <property type="component" value="Chromosome 15"/>
</dbReference>
<dbReference type="AlphaFoldDB" id="A0A2U9CEB9"/>
<proteinExistence type="predicted"/>
<evidence type="ECO:0000256" key="1">
    <source>
        <dbReference type="SAM" id="MobiDB-lite"/>
    </source>
</evidence>
<keyword evidence="3" id="KW-1185">Reference proteome</keyword>
<gene>
    <name evidence="2" type="ORF">SMAX5B_008503</name>
</gene>
<reference evidence="2 3" key="1">
    <citation type="submission" date="2017-12" db="EMBL/GenBank/DDBJ databases">
        <title>Integrating genomic resources of turbot (Scophthalmus maximus) in depth evaluation of genetic and physical mapping variation across individuals.</title>
        <authorList>
            <person name="Martinez P."/>
        </authorList>
    </citation>
    <scope>NUCLEOTIDE SEQUENCE [LARGE SCALE GENOMIC DNA]</scope>
</reference>